<evidence type="ECO:0000256" key="9">
    <source>
        <dbReference type="ARBA" id="ARBA00023136"/>
    </source>
</evidence>
<evidence type="ECO:0000256" key="6">
    <source>
        <dbReference type="ARBA" id="ARBA00022792"/>
    </source>
</evidence>
<evidence type="ECO:0000256" key="1">
    <source>
        <dbReference type="ARBA" id="ARBA00004448"/>
    </source>
</evidence>
<dbReference type="InterPro" id="IPR051508">
    <property type="entry name" value="Mito_Carrier_Antiporter"/>
</dbReference>
<feature type="repeat" description="Solcar" evidence="10">
    <location>
        <begin position="68"/>
        <end position="158"/>
    </location>
</feature>
<dbReference type="Pfam" id="PF00153">
    <property type="entry name" value="Mito_carr"/>
    <property type="match status" value="2"/>
</dbReference>
<dbReference type="Gene3D" id="1.50.40.10">
    <property type="entry name" value="Mitochondrial carrier domain"/>
    <property type="match status" value="1"/>
</dbReference>
<keyword evidence="9 10" id="KW-0472">Membrane</keyword>
<keyword evidence="8" id="KW-0496">Mitochondrion</keyword>
<organism evidence="12 13">
    <name type="scientific">Popillia japonica</name>
    <name type="common">Japanese beetle</name>
    <dbReference type="NCBI Taxonomy" id="7064"/>
    <lineage>
        <taxon>Eukaryota</taxon>
        <taxon>Metazoa</taxon>
        <taxon>Ecdysozoa</taxon>
        <taxon>Arthropoda</taxon>
        <taxon>Hexapoda</taxon>
        <taxon>Insecta</taxon>
        <taxon>Pterygota</taxon>
        <taxon>Neoptera</taxon>
        <taxon>Endopterygota</taxon>
        <taxon>Coleoptera</taxon>
        <taxon>Polyphaga</taxon>
        <taxon>Scarabaeiformia</taxon>
        <taxon>Scarabaeidae</taxon>
        <taxon>Rutelinae</taxon>
        <taxon>Popillia</taxon>
    </lineage>
</organism>
<keyword evidence="3 11" id="KW-0813">Transport</keyword>
<dbReference type="PANTHER" id="PTHR45928:SF1">
    <property type="entry name" value="RE38146P"/>
    <property type="match status" value="1"/>
</dbReference>
<name>A0AAW1ISE6_POPJA</name>
<dbReference type="EMBL" id="JASPKY010000580">
    <property type="protein sequence ID" value="KAK9692489.1"/>
    <property type="molecule type" value="Genomic_DNA"/>
</dbReference>
<comment type="similarity">
    <text evidence="2 11">Belongs to the mitochondrial carrier (TC 2.A.29) family.</text>
</comment>
<keyword evidence="4 10" id="KW-0812">Transmembrane</keyword>
<gene>
    <name evidence="12" type="ORF">QE152_g35140</name>
</gene>
<reference evidence="12 13" key="1">
    <citation type="journal article" date="2024" name="BMC Genomics">
        <title>De novo assembly and annotation of Popillia japonica's genome with initial clues to its potential as an invasive pest.</title>
        <authorList>
            <person name="Cucini C."/>
            <person name="Boschi S."/>
            <person name="Funari R."/>
            <person name="Cardaioli E."/>
            <person name="Iannotti N."/>
            <person name="Marturano G."/>
            <person name="Paoli F."/>
            <person name="Bruttini M."/>
            <person name="Carapelli A."/>
            <person name="Frati F."/>
            <person name="Nardi F."/>
        </authorList>
    </citation>
    <scope>NUCLEOTIDE SEQUENCE [LARGE SCALE GENOMIC DNA]</scope>
    <source>
        <strain evidence="12">DMR45628</strain>
    </source>
</reference>
<dbReference type="PANTHER" id="PTHR45928">
    <property type="entry name" value="RE38146P"/>
    <property type="match status" value="1"/>
</dbReference>
<evidence type="ECO:0000256" key="3">
    <source>
        <dbReference type="ARBA" id="ARBA00022448"/>
    </source>
</evidence>
<dbReference type="SUPFAM" id="SSF103506">
    <property type="entry name" value="Mitochondrial carrier"/>
    <property type="match status" value="1"/>
</dbReference>
<feature type="repeat" description="Solcar" evidence="10">
    <location>
        <begin position="168"/>
        <end position="259"/>
    </location>
</feature>
<dbReference type="GO" id="GO:0005743">
    <property type="term" value="C:mitochondrial inner membrane"/>
    <property type="evidence" value="ECO:0007669"/>
    <property type="project" value="UniProtKB-SubCell"/>
</dbReference>
<keyword evidence="5" id="KW-0677">Repeat</keyword>
<comment type="caution">
    <text evidence="12">The sequence shown here is derived from an EMBL/GenBank/DDBJ whole genome shotgun (WGS) entry which is preliminary data.</text>
</comment>
<evidence type="ECO:0000256" key="10">
    <source>
        <dbReference type="PROSITE-ProRule" id="PRU00282"/>
    </source>
</evidence>
<comment type="subcellular location">
    <subcellularLocation>
        <location evidence="1">Mitochondrion inner membrane</location>
        <topology evidence="1">Multi-pass membrane protein</topology>
    </subcellularLocation>
</comment>
<keyword evidence="7" id="KW-1133">Transmembrane helix</keyword>
<dbReference type="PROSITE" id="PS50920">
    <property type="entry name" value="SOLCAR"/>
    <property type="match status" value="2"/>
</dbReference>
<dbReference type="InterPro" id="IPR023395">
    <property type="entry name" value="MCP_dom_sf"/>
</dbReference>
<keyword evidence="6" id="KW-0999">Mitochondrion inner membrane</keyword>
<dbReference type="InterPro" id="IPR018108">
    <property type="entry name" value="MCP_transmembrane"/>
</dbReference>
<protein>
    <submittedName>
        <fullName evidence="12">Mitochondrial carrier protein</fullName>
    </submittedName>
</protein>
<evidence type="ECO:0000256" key="11">
    <source>
        <dbReference type="RuleBase" id="RU000488"/>
    </source>
</evidence>
<evidence type="ECO:0000256" key="2">
    <source>
        <dbReference type="ARBA" id="ARBA00006375"/>
    </source>
</evidence>
<proteinExistence type="inferred from homology"/>
<dbReference type="Proteomes" id="UP001458880">
    <property type="component" value="Unassembled WGS sequence"/>
</dbReference>
<evidence type="ECO:0000313" key="12">
    <source>
        <dbReference type="EMBL" id="KAK9692489.1"/>
    </source>
</evidence>
<evidence type="ECO:0000256" key="7">
    <source>
        <dbReference type="ARBA" id="ARBA00022989"/>
    </source>
</evidence>
<evidence type="ECO:0000313" key="13">
    <source>
        <dbReference type="Proteomes" id="UP001458880"/>
    </source>
</evidence>
<sequence>MLILDINASKIFREGELRAKGEHAVHYRNVFHAAYVVAKHDGIRGLQKGLGAATLMHCVRNSVRLGSYQWLHTSAVCGAAGAFFGSPLFMIKTQLQSQAAKTIAVGHQHGRTGTLQAVHDIYVIHGIRGLWRGCCGTMIRAVVGSSAQLASFAQAKDFLAEYSLFRNHPVLNSFLASVIGGLLQTVCMQPFDLVSVRLYNQGVDASGKGLLYNGILDCFVKIFKTEGVVGFYKGITANYMRLGPHGALCLVFWDILKDWQKKFTNSDKISR</sequence>
<evidence type="ECO:0000256" key="5">
    <source>
        <dbReference type="ARBA" id="ARBA00022737"/>
    </source>
</evidence>
<evidence type="ECO:0000256" key="4">
    <source>
        <dbReference type="ARBA" id="ARBA00022692"/>
    </source>
</evidence>
<evidence type="ECO:0000256" key="8">
    <source>
        <dbReference type="ARBA" id="ARBA00023128"/>
    </source>
</evidence>
<dbReference type="AlphaFoldDB" id="A0AAW1ISE6"/>
<keyword evidence="13" id="KW-1185">Reference proteome</keyword>
<accession>A0AAW1ISE6</accession>